<name>W2S081_CYPE1</name>
<feature type="domain" description="CST complex subunit Stn1 N-terminal" evidence="5">
    <location>
        <begin position="14"/>
        <end position="112"/>
    </location>
</feature>
<dbReference type="AlphaFoldDB" id="W2S081"/>
<sequence length="304" mass="34990">MSRPDAPVKPKLDLTFYPAFCYTVSPTWSTWVKLTCRDVHDALRPHYHRGTEHSYTSSGLNPSLVLFYLNHPIQYVQLIGMVVAIEDHYENVFLFTLDDSSGATLDVVLRKPRLKKRKKALQHAPKTAVTKSSIQRDDNEDNSEGDDEEEDGETKDKSALLNILSSLNIGDSILAKGTLSTFRDTRQLSLLRITPITTTTQEIHHIDARTKFLANTLSRPWKLSESRQRKLRTAAESDKVEQGDRARKAMMRKQEQAAWENRQEDFLGRKYNEEEQKRARAADEAKQDGERVMRRRRAYQEQSA</sequence>
<dbReference type="GeneID" id="19971278"/>
<dbReference type="SUPFAM" id="SSF50249">
    <property type="entry name" value="Nucleic acid-binding proteins"/>
    <property type="match status" value="1"/>
</dbReference>
<dbReference type="InterPro" id="IPR018856">
    <property type="entry name" value="Stn1_N"/>
</dbReference>
<protein>
    <recommendedName>
        <fullName evidence="5">CST complex subunit Stn1 N-terminal domain-containing protein</fullName>
    </recommendedName>
</protein>
<dbReference type="eggNOG" id="ENOG502RY83">
    <property type="taxonomic scope" value="Eukaryota"/>
</dbReference>
<keyword evidence="2" id="KW-0158">Chromosome</keyword>
<organism evidence="6 7">
    <name type="scientific">Cyphellophora europaea (strain CBS 101466)</name>
    <name type="common">Phialophora europaea</name>
    <dbReference type="NCBI Taxonomy" id="1220924"/>
    <lineage>
        <taxon>Eukaryota</taxon>
        <taxon>Fungi</taxon>
        <taxon>Dikarya</taxon>
        <taxon>Ascomycota</taxon>
        <taxon>Pezizomycotina</taxon>
        <taxon>Eurotiomycetes</taxon>
        <taxon>Chaetothyriomycetidae</taxon>
        <taxon>Chaetothyriales</taxon>
        <taxon>Cyphellophoraceae</taxon>
        <taxon>Cyphellophora</taxon>
    </lineage>
</organism>
<comment type="subcellular location">
    <subcellularLocation>
        <location evidence="1">Chromosome</location>
        <location evidence="1">Telomere</location>
    </subcellularLocation>
</comment>
<dbReference type="STRING" id="1220924.W2S081"/>
<dbReference type="Gene3D" id="2.40.50.140">
    <property type="entry name" value="Nucleic acid-binding proteins"/>
    <property type="match status" value="1"/>
</dbReference>
<feature type="region of interest" description="Disordered" evidence="4">
    <location>
        <begin position="118"/>
        <end position="155"/>
    </location>
</feature>
<dbReference type="RefSeq" id="XP_008716509.1">
    <property type="nucleotide sequence ID" value="XM_008718287.1"/>
</dbReference>
<dbReference type="InterPro" id="IPR012340">
    <property type="entry name" value="NA-bd_OB-fold"/>
</dbReference>
<keyword evidence="3" id="KW-0779">Telomere</keyword>
<reference evidence="6 7" key="1">
    <citation type="submission" date="2013-03" db="EMBL/GenBank/DDBJ databases">
        <title>The Genome Sequence of Phialophora europaea CBS 101466.</title>
        <authorList>
            <consortium name="The Broad Institute Genomics Platform"/>
            <person name="Cuomo C."/>
            <person name="de Hoog S."/>
            <person name="Gorbushina A."/>
            <person name="Walker B."/>
            <person name="Young S.K."/>
            <person name="Zeng Q."/>
            <person name="Gargeya S."/>
            <person name="Fitzgerald M."/>
            <person name="Haas B."/>
            <person name="Abouelleil A."/>
            <person name="Allen A.W."/>
            <person name="Alvarado L."/>
            <person name="Arachchi H.M."/>
            <person name="Berlin A.M."/>
            <person name="Chapman S.B."/>
            <person name="Gainer-Dewar J."/>
            <person name="Goldberg J."/>
            <person name="Griggs A."/>
            <person name="Gujja S."/>
            <person name="Hansen M."/>
            <person name="Howarth C."/>
            <person name="Imamovic A."/>
            <person name="Ireland A."/>
            <person name="Larimer J."/>
            <person name="McCowan C."/>
            <person name="Murphy C."/>
            <person name="Pearson M."/>
            <person name="Poon T.W."/>
            <person name="Priest M."/>
            <person name="Roberts A."/>
            <person name="Saif S."/>
            <person name="Shea T."/>
            <person name="Sisk P."/>
            <person name="Sykes S."/>
            <person name="Wortman J."/>
            <person name="Nusbaum C."/>
            <person name="Birren B."/>
        </authorList>
    </citation>
    <scope>NUCLEOTIDE SEQUENCE [LARGE SCALE GENOMIC DNA]</scope>
    <source>
        <strain evidence="6 7">CBS 101466</strain>
    </source>
</reference>
<dbReference type="InParanoid" id="W2S081"/>
<dbReference type="CDD" id="cd03524">
    <property type="entry name" value="RPA2_OBF_family"/>
    <property type="match status" value="1"/>
</dbReference>
<evidence type="ECO:0000313" key="6">
    <source>
        <dbReference type="EMBL" id="ETN42000.1"/>
    </source>
</evidence>
<feature type="compositionally biased region" description="Acidic residues" evidence="4">
    <location>
        <begin position="138"/>
        <end position="153"/>
    </location>
</feature>
<evidence type="ECO:0000256" key="1">
    <source>
        <dbReference type="ARBA" id="ARBA00004574"/>
    </source>
</evidence>
<dbReference type="OrthoDB" id="77828at2759"/>
<dbReference type="EMBL" id="KB822719">
    <property type="protein sequence ID" value="ETN42000.1"/>
    <property type="molecule type" value="Genomic_DNA"/>
</dbReference>
<evidence type="ECO:0000256" key="2">
    <source>
        <dbReference type="ARBA" id="ARBA00022454"/>
    </source>
</evidence>
<dbReference type="GO" id="GO:0000781">
    <property type="term" value="C:chromosome, telomeric region"/>
    <property type="evidence" value="ECO:0007669"/>
    <property type="project" value="UniProtKB-SubCell"/>
</dbReference>
<dbReference type="VEuPathDB" id="FungiDB:HMPREF1541_03939"/>
<keyword evidence="7" id="KW-1185">Reference proteome</keyword>
<gene>
    <name evidence="6" type="ORF">HMPREF1541_03939</name>
</gene>
<dbReference type="Pfam" id="PF10451">
    <property type="entry name" value="Stn1"/>
    <property type="match status" value="1"/>
</dbReference>
<feature type="region of interest" description="Disordered" evidence="4">
    <location>
        <begin position="224"/>
        <end position="245"/>
    </location>
</feature>
<evidence type="ECO:0000313" key="7">
    <source>
        <dbReference type="Proteomes" id="UP000030752"/>
    </source>
</evidence>
<feature type="compositionally biased region" description="Basic and acidic residues" evidence="4">
    <location>
        <begin position="258"/>
        <end position="292"/>
    </location>
</feature>
<evidence type="ECO:0000256" key="3">
    <source>
        <dbReference type="ARBA" id="ARBA00022895"/>
    </source>
</evidence>
<dbReference type="Proteomes" id="UP000030752">
    <property type="component" value="Unassembled WGS sequence"/>
</dbReference>
<feature type="region of interest" description="Disordered" evidence="4">
    <location>
        <begin position="258"/>
        <end position="304"/>
    </location>
</feature>
<evidence type="ECO:0000259" key="5">
    <source>
        <dbReference type="Pfam" id="PF10451"/>
    </source>
</evidence>
<proteinExistence type="predicted"/>
<dbReference type="HOGENOM" id="CLU_054798_1_1_1"/>
<accession>W2S081</accession>
<evidence type="ECO:0000256" key="4">
    <source>
        <dbReference type="SAM" id="MobiDB-lite"/>
    </source>
</evidence>